<protein>
    <submittedName>
        <fullName evidence="3">Teichoic acid biosynthesis protein C</fullName>
    </submittedName>
</protein>
<dbReference type="Proteomes" id="UP000275401">
    <property type="component" value="Unassembled WGS sequence"/>
</dbReference>
<dbReference type="InterPro" id="IPR048799">
    <property type="entry name" value="P68_RBP_TagC-like_beta-prop"/>
</dbReference>
<keyword evidence="4" id="KW-1185">Reference proteome</keyword>
<dbReference type="InterPro" id="IPR006311">
    <property type="entry name" value="TAT_signal"/>
</dbReference>
<comment type="caution">
    <text evidence="3">The sequence shown here is derived from an EMBL/GenBank/DDBJ whole genome shotgun (WGS) entry which is preliminary data.</text>
</comment>
<dbReference type="EMBL" id="RIBZ01000331">
    <property type="protein sequence ID" value="RNG17626.1"/>
    <property type="molecule type" value="Genomic_DNA"/>
</dbReference>
<dbReference type="AlphaFoldDB" id="A0A3M8VJ84"/>
<feature type="domain" description="P68 RBP/TagC-like beta-propeller" evidence="2">
    <location>
        <begin position="79"/>
        <end position="351"/>
    </location>
</feature>
<sequence>MQTDKYAAGRLTRRRFALAGGAAAAGALGAFAVRPTEANAVDAAADAAGTAEASAGGRFDLSVPSTQLIREKAPHNNTVLQSFAFDDANGHLYTIQLMQGGIRLSGESAPVSGADRAARGDMCITQLSLTGSKLGHMYVRGFGHGVSIGCEPTGTTAQLWTESDANPDSGYGRAISRFAFKDGAVLDSGSSALATHRPVAGSTSNQPAVDMLNKRLLLRYRQGGEVRYRLMSLAGVTAGDYSAVYDDIPQVGVEDGEVFQGFTVLGDYVYQLTGTAYSDENGPNPPSGHGNAHVSCVDLRTGELVQRARTEAGYSLDYREPEGMAVQLTSPRRLCMGFASGASGARELSVYYKSQ</sequence>
<evidence type="ECO:0000256" key="1">
    <source>
        <dbReference type="SAM" id="SignalP"/>
    </source>
</evidence>
<feature type="chain" id="PRO_5039340491" evidence="1">
    <location>
        <begin position="33"/>
        <end position="355"/>
    </location>
</feature>
<name>A0A3M8VJ84_9ACTN</name>
<organism evidence="3 4">
    <name type="scientific">Streptomyces botrytidirepellens</name>
    <dbReference type="NCBI Taxonomy" id="2486417"/>
    <lineage>
        <taxon>Bacteria</taxon>
        <taxon>Bacillati</taxon>
        <taxon>Actinomycetota</taxon>
        <taxon>Actinomycetes</taxon>
        <taxon>Kitasatosporales</taxon>
        <taxon>Streptomycetaceae</taxon>
        <taxon>Streptomyces</taxon>
    </lineage>
</organism>
<reference evidence="3 4" key="1">
    <citation type="submission" date="2018-11" db="EMBL/GenBank/DDBJ databases">
        <title>The Potential of Streptomyces as Biocontrol Agents against the Tomato grey mould, Botrytis cinerea (Gray mold) Frontiers in Microbiology.</title>
        <authorList>
            <person name="Li D."/>
        </authorList>
    </citation>
    <scope>NUCLEOTIDE SEQUENCE [LARGE SCALE GENOMIC DNA]</scope>
    <source>
        <strain evidence="3 4">NEAU-LD23</strain>
    </source>
</reference>
<evidence type="ECO:0000259" key="2">
    <source>
        <dbReference type="Pfam" id="PF21311"/>
    </source>
</evidence>
<accession>A0A3M8VJ84</accession>
<proteinExistence type="predicted"/>
<gene>
    <name evidence="3" type="ORF">EEJ42_30035</name>
</gene>
<dbReference type="PROSITE" id="PS51318">
    <property type="entry name" value="TAT"/>
    <property type="match status" value="1"/>
</dbReference>
<evidence type="ECO:0000313" key="4">
    <source>
        <dbReference type="Proteomes" id="UP000275401"/>
    </source>
</evidence>
<dbReference type="Pfam" id="PF21311">
    <property type="entry name" value="Phage_RBD_prop"/>
    <property type="match status" value="1"/>
</dbReference>
<keyword evidence="1" id="KW-0732">Signal</keyword>
<feature type="signal peptide" evidence="1">
    <location>
        <begin position="1"/>
        <end position="32"/>
    </location>
</feature>
<evidence type="ECO:0000313" key="3">
    <source>
        <dbReference type="EMBL" id="RNG17626.1"/>
    </source>
</evidence>